<dbReference type="EMBL" id="CAJNDS010002182">
    <property type="protein sequence ID" value="CAE7362409.1"/>
    <property type="molecule type" value="Genomic_DNA"/>
</dbReference>
<keyword evidence="2" id="KW-1185">Reference proteome</keyword>
<accession>A0A812PYH5</accession>
<reference evidence="1" key="1">
    <citation type="submission" date="2021-02" db="EMBL/GenBank/DDBJ databases">
        <authorList>
            <person name="Dougan E. K."/>
            <person name="Rhodes N."/>
            <person name="Thang M."/>
            <person name="Chan C."/>
        </authorList>
    </citation>
    <scope>NUCLEOTIDE SEQUENCE</scope>
</reference>
<dbReference type="AlphaFoldDB" id="A0A812PYH5"/>
<protein>
    <submittedName>
        <fullName evidence="1">Uncharacterized protein</fullName>
    </submittedName>
</protein>
<dbReference type="Proteomes" id="UP000604046">
    <property type="component" value="Unassembled WGS sequence"/>
</dbReference>
<sequence length="144" mass="15883">MAAVAPALSSFQGFPALSRMPEPKKPPEVASDLDVAPLPPLELLTTRLWSDGVDAEVSRRVCVDSPGMAVGSLESWRSYFSESFPDIATAPPNRILHNLHTACMDKLAEEMSTGPGRLKLKNEVAVRRHQVSPDNPKRLPWKLW</sequence>
<evidence type="ECO:0000313" key="1">
    <source>
        <dbReference type="EMBL" id="CAE7362409.1"/>
    </source>
</evidence>
<dbReference type="OrthoDB" id="10572793at2759"/>
<organism evidence="1 2">
    <name type="scientific">Symbiodinium natans</name>
    <dbReference type="NCBI Taxonomy" id="878477"/>
    <lineage>
        <taxon>Eukaryota</taxon>
        <taxon>Sar</taxon>
        <taxon>Alveolata</taxon>
        <taxon>Dinophyceae</taxon>
        <taxon>Suessiales</taxon>
        <taxon>Symbiodiniaceae</taxon>
        <taxon>Symbiodinium</taxon>
    </lineage>
</organism>
<evidence type="ECO:0000313" key="2">
    <source>
        <dbReference type="Proteomes" id="UP000604046"/>
    </source>
</evidence>
<gene>
    <name evidence="1" type="ORF">SNAT2548_LOCUS19540</name>
</gene>
<name>A0A812PYH5_9DINO</name>
<proteinExistence type="predicted"/>
<comment type="caution">
    <text evidence="1">The sequence shown here is derived from an EMBL/GenBank/DDBJ whole genome shotgun (WGS) entry which is preliminary data.</text>
</comment>